<evidence type="ECO:0000256" key="1">
    <source>
        <dbReference type="SAM" id="MobiDB-lite"/>
    </source>
</evidence>
<feature type="region of interest" description="Disordered" evidence="1">
    <location>
        <begin position="264"/>
        <end position="285"/>
    </location>
</feature>
<accession>A0A1Y2DHP4</accession>
<gene>
    <name evidence="2" type="ORF">BCR38DRAFT_489128</name>
</gene>
<dbReference type="Proteomes" id="UP000193689">
    <property type="component" value="Unassembled WGS sequence"/>
</dbReference>
<dbReference type="RefSeq" id="XP_040711585.1">
    <property type="nucleotide sequence ID" value="XM_040864366.1"/>
</dbReference>
<keyword evidence="3" id="KW-1185">Reference proteome</keyword>
<evidence type="ECO:0000313" key="3">
    <source>
        <dbReference type="Proteomes" id="UP000193689"/>
    </source>
</evidence>
<dbReference type="EMBL" id="MCFJ01000015">
    <property type="protein sequence ID" value="ORY58773.1"/>
    <property type="molecule type" value="Genomic_DNA"/>
</dbReference>
<organism evidence="2 3">
    <name type="scientific">Pseudomassariella vexata</name>
    <dbReference type="NCBI Taxonomy" id="1141098"/>
    <lineage>
        <taxon>Eukaryota</taxon>
        <taxon>Fungi</taxon>
        <taxon>Dikarya</taxon>
        <taxon>Ascomycota</taxon>
        <taxon>Pezizomycotina</taxon>
        <taxon>Sordariomycetes</taxon>
        <taxon>Xylariomycetidae</taxon>
        <taxon>Amphisphaeriales</taxon>
        <taxon>Pseudomassariaceae</taxon>
        <taxon>Pseudomassariella</taxon>
    </lineage>
</organism>
<dbReference type="InParanoid" id="A0A1Y2DHP4"/>
<comment type="caution">
    <text evidence="2">The sequence shown here is derived from an EMBL/GenBank/DDBJ whole genome shotgun (WGS) entry which is preliminary data.</text>
</comment>
<dbReference type="OrthoDB" id="4922812at2759"/>
<name>A0A1Y2DHP4_9PEZI</name>
<protein>
    <submittedName>
        <fullName evidence="2">Uncharacterized protein</fullName>
    </submittedName>
</protein>
<reference evidence="2 3" key="1">
    <citation type="submission" date="2016-07" db="EMBL/GenBank/DDBJ databases">
        <title>Pervasive Adenine N6-methylation of Active Genes in Fungi.</title>
        <authorList>
            <consortium name="DOE Joint Genome Institute"/>
            <person name="Mondo S.J."/>
            <person name="Dannebaum R.O."/>
            <person name="Kuo R.C."/>
            <person name="Labutti K."/>
            <person name="Haridas S."/>
            <person name="Kuo A."/>
            <person name="Salamov A."/>
            <person name="Ahrendt S.R."/>
            <person name="Lipzen A."/>
            <person name="Sullivan W."/>
            <person name="Andreopoulos W.B."/>
            <person name="Clum A."/>
            <person name="Lindquist E."/>
            <person name="Daum C."/>
            <person name="Ramamoorthy G.K."/>
            <person name="Gryganskyi A."/>
            <person name="Culley D."/>
            <person name="Magnuson J.K."/>
            <person name="James T.Y."/>
            <person name="O'Malley M.A."/>
            <person name="Stajich J.E."/>
            <person name="Spatafora J.W."/>
            <person name="Visel A."/>
            <person name="Grigoriev I.V."/>
        </authorList>
    </citation>
    <scope>NUCLEOTIDE SEQUENCE [LARGE SCALE GENOMIC DNA]</scope>
    <source>
        <strain evidence="2 3">CBS 129021</strain>
    </source>
</reference>
<dbReference type="GeneID" id="63780578"/>
<dbReference type="AlphaFoldDB" id="A0A1Y2DHP4"/>
<proteinExistence type="predicted"/>
<sequence length="285" mass="32174">MLERGYFSQLLHAKQYIDNNLTQLRGYELPNYSFQSFNWAQIDLAWQILRYTAVFCLDTRKAVPHWPEVYKNHLVPLSIHVLTTILDVLRYHIYALDGPVQPNLLDLYLSLSLSVSSLQFLSLVRVGGPISVRSSFQSVAILRIILSTAGYARDDADLHRASVKLNSVFFWARAAGPVIRRLKLFDLHRHIYATQIFCCLVLGMAETGLPGWIYIALATFCLNAAVNRWTGNRIRESGLNQSNLLVRTLVSIGWADLDALKSITGGEESPAPDPDPSLEKMEKVE</sequence>
<evidence type="ECO:0000313" key="2">
    <source>
        <dbReference type="EMBL" id="ORY58773.1"/>
    </source>
</evidence>